<dbReference type="Proteomes" id="UP000286098">
    <property type="component" value="Unassembled WGS sequence"/>
</dbReference>
<accession>A0A155JPY5</accession>
<evidence type="ECO:0000313" key="12">
    <source>
        <dbReference type="Proteomes" id="UP000286098"/>
    </source>
</evidence>
<gene>
    <name evidence="7" type="ORF">B9059_005135</name>
    <name evidence="9" type="ORF">SAMEA2273136_00832</name>
    <name evidence="8" type="ORF">SAMEA2273443_02447</name>
</gene>
<reference evidence="10 11" key="1">
    <citation type="submission" date="2016-03" db="EMBL/GenBank/DDBJ databases">
        <authorList>
            <consortium name="Pathogen Informatics"/>
        </authorList>
    </citation>
    <scope>NUCLEOTIDE SEQUENCE [LARGE SCALE GENOMIC DNA]</scope>
    <source>
        <strain evidence="8">E2161</strain>
        <strain evidence="10">e2161</strain>
        <strain evidence="11">e264</strain>
        <strain evidence="9">E264</strain>
    </source>
</reference>
<evidence type="ECO:0000256" key="2">
    <source>
        <dbReference type="ARBA" id="ARBA00022729"/>
    </source>
</evidence>
<keyword evidence="3" id="KW-0472">Membrane</keyword>
<keyword evidence="1" id="KW-1003">Cell membrane</keyword>
<dbReference type="InterPro" id="IPR010646">
    <property type="entry name" value="UPF0257"/>
</dbReference>
<dbReference type="EMBL" id="FKDK01000009">
    <property type="protein sequence ID" value="SAA64312.1"/>
    <property type="molecule type" value="Genomic_DNA"/>
</dbReference>
<sequence>MKAGVFLNLLLLTLSFDVAAFTQFKPAVLNAALLFDHDATTGNVKHSLQWMRDVTGKLQVMTEVRYDRSGCFTSINMVDKANDREFHLVNKDGLLTSLKGQRITGKINERCEITELENEKGNYLLSYNIRGLLEKIIDKDTGEVVERYEYHNSQFPVRIINYKDPKDERIVYPSGSAQFLDSELVSKREDITFMVKQSCAYTADGNADKCSLIASTNDDYRDSSLVWISNHKNEYF</sequence>
<dbReference type="Pfam" id="PF06788">
    <property type="entry name" value="UPF0257"/>
    <property type="match status" value="1"/>
</dbReference>
<evidence type="ECO:0000313" key="10">
    <source>
        <dbReference type="Proteomes" id="UP000077063"/>
    </source>
</evidence>
<evidence type="ECO:0000313" key="9">
    <source>
        <dbReference type="EMBL" id="SAB61883.1"/>
    </source>
</evidence>
<evidence type="ECO:0000313" key="11">
    <source>
        <dbReference type="Proteomes" id="UP000077278"/>
    </source>
</evidence>
<dbReference type="Proteomes" id="UP000077278">
    <property type="component" value="Unassembled WGS sequence"/>
</dbReference>
<keyword evidence="10" id="KW-1185">Reference proteome</keyword>
<keyword evidence="4" id="KW-0564">Palmitate</keyword>
<name>A0A155JPY5_9ENTR</name>
<keyword evidence="5 9" id="KW-0449">Lipoprotein</keyword>
<evidence type="ECO:0000256" key="3">
    <source>
        <dbReference type="ARBA" id="ARBA00023136"/>
    </source>
</evidence>
<evidence type="ECO:0000256" key="5">
    <source>
        <dbReference type="ARBA" id="ARBA00023288"/>
    </source>
</evidence>
<comment type="caution">
    <text evidence="9">The sequence shown here is derived from an EMBL/GenBank/DDBJ whole genome shotgun (WGS) entry which is preliminary data.</text>
</comment>
<keyword evidence="2 6" id="KW-0732">Signal</keyword>
<dbReference type="Proteomes" id="UP000077063">
    <property type="component" value="Unassembled WGS sequence"/>
</dbReference>
<evidence type="ECO:0000256" key="6">
    <source>
        <dbReference type="SAM" id="SignalP"/>
    </source>
</evidence>
<evidence type="ECO:0000313" key="8">
    <source>
        <dbReference type="EMBL" id="SAA64312.1"/>
    </source>
</evidence>
<organism evidence="9 11">
    <name type="scientific">Enterobacter roggenkampii</name>
    <dbReference type="NCBI Taxonomy" id="1812935"/>
    <lineage>
        <taxon>Bacteria</taxon>
        <taxon>Pseudomonadati</taxon>
        <taxon>Pseudomonadota</taxon>
        <taxon>Gammaproteobacteria</taxon>
        <taxon>Enterobacterales</taxon>
        <taxon>Enterobacteriaceae</taxon>
        <taxon>Enterobacter</taxon>
        <taxon>Enterobacter cloacae complex</taxon>
    </lineage>
</organism>
<feature type="chain" id="PRO_5044549276" evidence="6">
    <location>
        <begin position="21"/>
        <end position="236"/>
    </location>
</feature>
<feature type="signal peptide" evidence="6">
    <location>
        <begin position="1"/>
        <end position="20"/>
    </location>
</feature>
<proteinExistence type="predicted"/>
<protein>
    <submittedName>
        <fullName evidence="7 9">Lipoprotein</fullName>
    </submittedName>
</protein>
<reference evidence="7 12" key="2">
    <citation type="submission" date="2018-10" db="EMBL/GenBank/DDBJ databases">
        <authorList>
            <person name="Vanduin D."/>
            <person name="Fouts D."/>
            <person name="Wright M."/>
            <person name="Sutton G."/>
            <person name="Nguyen K."/>
            <person name="Kreiswirth B."/>
            <person name="Chen L."/>
            <person name="Rojas L."/>
            <person name="Hujer A."/>
            <person name="Hujer K."/>
            <person name="Bonomo R."/>
            <person name="Adams M."/>
        </authorList>
    </citation>
    <scope>NUCLEOTIDE SEQUENCE [LARGE SCALE GENOMIC DNA]</scope>
    <source>
        <strain evidence="7 12">CRK0054</strain>
    </source>
</reference>
<dbReference type="EMBL" id="FKDD01000003">
    <property type="protein sequence ID" value="SAB61883.1"/>
    <property type="molecule type" value="Genomic_DNA"/>
</dbReference>
<dbReference type="EMBL" id="NEYZ02000027">
    <property type="protein sequence ID" value="RNT45993.1"/>
    <property type="molecule type" value="Genomic_DNA"/>
</dbReference>
<evidence type="ECO:0000256" key="1">
    <source>
        <dbReference type="ARBA" id="ARBA00022475"/>
    </source>
</evidence>
<accession>A0A384HHL3</accession>
<evidence type="ECO:0000313" key="7">
    <source>
        <dbReference type="EMBL" id="RNT45993.1"/>
    </source>
</evidence>
<dbReference type="RefSeq" id="WP_025911437.1">
    <property type="nucleotide sequence ID" value="NZ_CP095165.1"/>
</dbReference>
<dbReference type="GO" id="GO:0005886">
    <property type="term" value="C:plasma membrane"/>
    <property type="evidence" value="ECO:0007669"/>
    <property type="project" value="InterPro"/>
</dbReference>
<evidence type="ECO:0000256" key="4">
    <source>
        <dbReference type="ARBA" id="ARBA00023139"/>
    </source>
</evidence>
<dbReference type="AlphaFoldDB" id="A0A155JPY5"/>